<evidence type="ECO:0000313" key="3">
    <source>
        <dbReference type="Proteomes" id="UP001163285"/>
    </source>
</evidence>
<gene>
    <name evidence="2" type="ORF">OJY61_23975</name>
</gene>
<dbReference type="InterPro" id="IPR029044">
    <property type="entry name" value="Nucleotide-diphossugar_trans"/>
</dbReference>
<dbReference type="Proteomes" id="UP001163285">
    <property type="component" value="Chromosome"/>
</dbReference>
<keyword evidence="2" id="KW-0808">Transferase</keyword>
<dbReference type="PANTHER" id="PTHR43685">
    <property type="entry name" value="GLYCOSYLTRANSFERASE"/>
    <property type="match status" value="1"/>
</dbReference>
<accession>A0AAF0GC40</accession>
<reference evidence="2" key="1">
    <citation type="submission" date="2023-04" db="EMBL/GenBank/DDBJ databases">
        <title>Whole Genome Sequence of Multi-drug resistant Aeromonas caviae as a gut pathogen in newborn.</title>
        <authorList>
            <person name="Jadhav S.V."/>
            <person name="Saroj S.D."/>
            <person name="Saha U.B."/>
            <person name="Sen S."/>
            <person name="Kher A."/>
        </authorList>
    </citation>
    <scope>NUCLEOTIDE SEQUENCE</scope>
    <source>
        <strain evidence="2">SVJ23</strain>
    </source>
</reference>
<protein>
    <submittedName>
        <fullName evidence="2">Glycosyltransferase</fullName>
        <ecNumber evidence="2">2.4.-.-</ecNumber>
    </submittedName>
</protein>
<dbReference type="InterPro" id="IPR001173">
    <property type="entry name" value="Glyco_trans_2-like"/>
</dbReference>
<dbReference type="InterPro" id="IPR050834">
    <property type="entry name" value="Glycosyltransf_2"/>
</dbReference>
<dbReference type="Gene3D" id="3.90.550.10">
    <property type="entry name" value="Spore Coat Polysaccharide Biosynthesis Protein SpsA, Chain A"/>
    <property type="match status" value="1"/>
</dbReference>
<proteinExistence type="predicted"/>
<dbReference type="AlphaFoldDB" id="A0AAF0GC40"/>
<keyword evidence="2" id="KW-0328">Glycosyltransferase</keyword>
<dbReference type="PANTHER" id="PTHR43685:SF2">
    <property type="entry name" value="GLYCOSYLTRANSFERASE 2-LIKE DOMAIN-CONTAINING PROTEIN"/>
    <property type="match status" value="1"/>
</dbReference>
<dbReference type="EC" id="2.4.-.-" evidence="2"/>
<feature type="domain" description="Glycosyltransferase 2-like" evidence="1">
    <location>
        <begin position="12"/>
        <end position="140"/>
    </location>
</feature>
<dbReference type="EMBL" id="CP110176">
    <property type="protein sequence ID" value="WGC85821.1"/>
    <property type="molecule type" value="Genomic_DNA"/>
</dbReference>
<evidence type="ECO:0000259" key="1">
    <source>
        <dbReference type="Pfam" id="PF00535"/>
    </source>
</evidence>
<sequence length="296" mass="34558">MLSDPMKPTVAVLLAAFNGMQWIEEQVSSILEQDGVHVVLFISIDKSTDGTYEWCKKLESERSNVHILAYGERFGGAAKNFFRLIKDVNINEYDYVALSDQDDIWLSNKLSHAVNLIKNDSLDAVSSDVVSFWSDGREMLVKKSHPQKKFDYLFEAAGPGCSYVFKETALSDFKTFLKYHYIQINEVSLHDWIIYAYFRSRGLRWHIDNTPLMRYRQHASNQVGSNTGISSYIKRLKMVNSGWYRNEVKKIHNLVNLKEKDNIYLSRTFLIKNFHELRRRHRDAWILLLMILLGLF</sequence>
<dbReference type="SUPFAM" id="SSF53448">
    <property type="entry name" value="Nucleotide-diphospho-sugar transferases"/>
    <property type="match status" value="1"/>
</dbReference>
<dbReference type="Pfam" id="PF00535">
    <property type="entry name" value="Glycos_transf_2"/>
    <property type="match status" value="1"/>
</dbReference>
<evidence type="ECO:0000313" key="2">
    <source>
        <dbReference type="EMBL" id="WGC85821.1"/>
    </source>
</evidence>
<dbReference type="RefSeq" id="WP_125117331.1">
    <property type="nucleotide sequence ID" value="NZ_AP019195.1"/>
</dbReference>
<organism evidence="2 3">
    <name type="scientific">Aeromonas caviae</name>
    <name type="common">Aeromonas punctata</name>
    <dbReference type="NCBI Taxonomy" id="648"/>
    <lineage>
        <taxon>Bacteria</taxon>
        <taxon>Pseudomonadati</taxon>
        <taxon>Pseudomonadota</taxon>
        <taxon>Gammaproteobacteria</taxon>
        <taxon>Aeromonadales</taxon>
        <taxon>Aeromonadaceae</taxon>
        <taxon>Aeromonas</taxon>
    </lineage>
</organism>
<dbReference type="GO" id="GO:0016757">
    <property type="term" value="F:glycosyltransferase activity"/>
    <property type="evidence" value="ECO:0007669"/>
    <property type="project" value="UniProtKB-KW"/>
</dbReference>
<name>A0AAF0GC40_AERCA</name>